<proteinExistence type="predicted"/>
<feature type="signal peptide" evidence="1">
    <location>
        <begin position="1"/>
        <end position="23"/>
    </location>
</feature>
<sequence length="451" mass="47634">MQRLRSFTTFLLATAVAFSSALAQTTPVDRLAASYHFPVGSYAPASRIAALETPLPPGSLQLNEPGIPDANLMAHGFETLPAEYGLRCQDRAFYVAPAVPEDFWTLRRTLLDLPDAAGLGESNGQVIFRRNQVFGWMTWQGSALFLGTCTVAPVAGPARTFSPVIGLFQGQPVAVMAGLDGTLAWCGPGGPERTLRLTRGGLRVMALSWDGARLAVAGWDPGPVILLLNARTGEVLRRVGWSFGLDALAFSGDGQTLLVHDVNSTYALLDARTGEVLGDWSNESWRQGGLLGGGASSFVQVGAGSGPLRVLDGLTGRMTRNLNSYEVTANALTPDGLWAVTADRRGQLKAYRSRDTNLGFPRAPDSAVTLGTASAATLLIPGRSPDEVLALVPSRTSAGAAAVQLLGWRVNERSVAALNTVEIRPRDLLALDLGAGTLTAVPACLPEPLRP</sequence>
<comment type="caution">
    <text evidence="2">The sequence shown here is derived from an EMBL/GenBank/DDBJ whole genome shotgun (WGS) entry which is preliminary data.</text>
</comment>
<protein>
    <recommendedName>
        <fullName evidence="4">WD40 repeat domain-containing protein</fullName>
    </recommendedName>
</protein>
<keyword evidence="1" id="KW-0732">Signal</keyword>
<accession>A0ABP3M4T6</accession>
<evidence type="ECO:0000313" key="3">
    <source>
        <dbReference type="Proteomes" id="UP001500191"/>
    </source>
</evidence>
<evidence type="ECO:0000313" key="2">
    <source>
        <dbReference type="EMBL" id="GAA0511713.1"/>
    </source>
</evidence>
<dbReference type="Gene3D" id="2.130.10.10">
    <property type="entry name" value="YVTN repeat-like/Quinoprotein amine dehydrogenase"/>
    <property type="match status" value="1"/>
</dbReference>
<dbReference type="SUPFAM" id="SSF50998">
    <property type="entry name" value="Quinoprotein alcohol dehydrogenase-like"/>
    <property type="match status" value="1"/>
</dbReference>
<evidence type="ECO:0008006" key="4">
    <source>
        <dbReference type="Google" id="ProtNLM"/>
    </source>
</evidence>
<dbReference type="EMBL" id="BAAADB010000015">
    <property type="protein sequence ID" value="GAA0511713.1"/>
    <property type="molecule type" value="Genomic_DNA"/>
</dbReference>
<reference evidence="3" key="1">
    <citation type="journal article" date="2019" name="Int. J. Syst. Evol. Microbiol.">
        <title>The Global Catalogue of Microorganisms (GCM) 10K type strain sequencing project: providing services to taxonomists for standard genome sequencing and annotation.</title>
        <authorList>
            <consortium name="The Broad Institute Genomics Platform"/>
            <consortium name="The Broad Institute Genome Sequencing Center for Infectious Disease"/>
            <person name="Wu L."/>
            <person name="Ma J."/>
        </authorList>
    </citation>
    <scope>NUCLEOTIDE SEQUENCE [LARGE SCALE GENOMIC DNA]</scope>
    <source>
        <strain evidence="3">JCM 14368</strain>
    </source>
</reference>
<dbReference type="InterPro" id="IPR015943">
    <property type="entry name" value="WD40/YVTN_repeat-like_dom_sf"/>
</dbReference>
<dbReference type="InterPro" id="IPR011047">
    <property type="entry name" value="Quinoprotein_ADH-like_sf"/>
</dbReference>
<organism evidence="2 3">
    <name type="scientific">Deinococcus depolymerans</name>
    <dbReference type="NCBI Taxonomy" id="392408"/>
    <lineage>
        <taxon>Bacteria</taxon>
        <taxon>Thermotogati</taxon>
        <taxon>Deinococcota</taxon>
        <taxon>Deinococci</taxon>
        <taxon>Deinococcales</taxon>
        <taxon>Deinococcaceae</taxon>
        <taxon>Deinococcus</taxon>
    </lineage>
</organism>
<keyword evidence="3" id="KW-1185">Reference proteome</keyword>
<dbReference type="RefSeq" id="WP_343758233.1">
    <property type="nucleotide sequence ID" value="NZ_BAAADB010000015.1"/>
</dbReference>
<dbReference type="Proteomes" id="UP001500191">
    <property type="component" value="Unassembled WGS sequence"/>
</dbReference>
<evidence type="ECO:0000256" key="1">
    <source>
        <dbReference type="SAM" id="SignalP"/>
    </source>
</evidence>
<gene>
    <name evidence="2" type="ORF">GCM10008937_19440</name>
</gene>
<name>A0ABP3M4T6_9DEIO</name>
<feature type="chain" id="PRO_5047319212" description="WD40 repeat domain-containing protein" evidence="1">
    <location>
        <begin position="24"/>
        <end position="451"/>
    </location>
</feature>